<accession>A0A814ILR7</accession>
<dbReference type="Proteomes" id="UP000663854">
    <property type="component" value="Unassembled WGS sequence"/>
</dbReference>
<dbReference type="PANTHER" id="PTHR24104">
    <property type="entry name" value="E3 UBIQUITIN-PROTEIN LIGASE NHLRC1-RELATED"/>
    <property type="match status" value="1"/>
</dbReference>
<feature type="repeat" description="NHL" evidence="2">
    <location>
        <begin position="209"/>
        <end position="247"/>
    </location>
</feature>
<dbReference type="PROSITE" id="PS51125">
    <property type="entry name" value="NHL"/>
    <property type="match status" value="3"/>
</dbReference>
<dbReference type="CDD" id="cd19757">
    <property type="entry name" value="Bbox1"/>
    <property type="match status" value="1"/>
</dbReference>
<dbReference type="Gene3D" id="2.120.10.30">
    <property type="entry name" value="TolB, C-terminal domain"/>
    <property type="match status" value="1"/>
</dbReference>
<protein>
    <recommendedName>
        <fullName evidence="7">B box-type domain-containing protein</fullName>
    </recommendedName>
</protein>
<comment type="caution">
    <text evidence="3">The sequence shown here is derived from an EMBL/GenBank/DDBJ whole genome shotgun (WGS) entry which is preliminary data.</text>
</comment>
<sequence length="491" mass="56146">MSTVAESNPCSICQKSTAKFLCVGCNTYFCSKHFKEHEQKLSTKFDHEIIKSHDELLVQIQKLEKSNYLSLDLFIQIEQWRKITIDKVEKAAERARHELIELFDKQKIIITKQLEPVTKEIHSRRDEDDFIESDIHRLRQQINEIQRSLQQLIGKDTTKTIIVEDDKIDWNRIIYIEDKQQNLPFLLNENVNANVKWIQNGITVAGGNEHGNAINQLYHPWGLCIDDDQTIYIAEYLNHRIMEWKYGATAGRVVAGGNGQGNRHDQLNYPTDVIIDKENDSLIISDYNNKRVVRWSRQNGTIGETIISNIGCLGLAMDDDGFLYVVDHDEHEVKRYRIGESHGIVVAGGNGSGDRLDQLDYPRYVFVDRNHSVYVTEYKNHRLVKWIEGAKQGIVVAGGHGQGHNLTQLSNPYGVVVDQSGTVYVADYSNNRIMRWTQGARQGSVIIGGNGQGNQSNQLHSPIGLSFDREGNMYVSDNENHRVQKFNIDRN</sequence>
<organism evidence="3 5">
    <name type="scientific">Rotaria sordida</name>
    <dbReference type="NCBI Taxonomy" id="392033"/>
    <lineage>
        <taxon>Eukaryota</taxon>
        <taxon>Metazoa</taxon>
        <taxon>Spiralia</taxon>
        <taxon>Gnathifera</taxon>
        <taxon>Rotifera</taxon>
        <taxon>Eurotatoria</taxon>
        <taxon>Bdelloidea</taxon>
        <taxon>Philodinida</taxon>
        <taxon>Philodinidae</taxon>
        <taxon>Rotaria</taxon>
    </lineage>
</organism>
<dbReference type="InterPro" id="IPR050952">
    <property type="entry name" value="TRIM-NHL_E3_ligases"/>
</dbReference>
<dbReference type="SUPFAM" id="SSF101898">
    <property type="entry name" value="NHL repeat"/>
    <property type="match status" value="1"/>
</dbReference>
<dbReference type="InterPro" id="IPR001258">
    <property type="entry name" value="NHL_repeat"/>
</dbReference>
<name>A0A814ILR7_9BILA</name>
<evidence type="ECO:0000313" key="4">
    <source>
        <dbReference type="EMBL" id="CAF1331348.1"/>
    </source>
</evidence>
<dbReference type="SUPFAM" id="SSF63829">
    <property type="entry name" value="Calcium-dependent phosphotriesterase"/>
    <property type="match status" value="1"/>
</dbReference>
<dbReference type="GO" id="GO:0043161">
    <property type="term" value="P:proteasome-mediated ubiquitin-dependent protein catabolic process"/>
    <property type="evidence" value="ECO:0007669"/>
    <property type="project" value="TreeGrafter"/>
</dbReference>
<dbReference type="PANTHER" id="PTHR24104:SF25">
    <property type="entry name" value="PROTEIN LIN-41"/>
    <property type="match status" value="1"/>
</dbReference>
<dbReference type="Gene3D" id="2.40.10.500">
    <property type="match status" value="2"/>
</dbReference>
<dbReference type="GO" id="GO:0061630">
    <property type="term" value="F:ubiquitin protein ligase activity"/>
    <property type="evidence" value="ECO:0007669"/>
    <property type="project" value="TreeGrafter"/>
</dbReference>
<feature type="repeat" description="NHL" evidence="2">
    <location>
        <begin position="403"/>
        <end position="439"/>
    </location>
</feature>
<dbReference type="Pfam" id="PF01436">
    <property type="entry name" value="NHL"/>
    <property type="match status" value="3"/>
</dbReference>
<proteinExistence type="predicted"/>
<evidence type="ECO:0000313" key="5">
    <source>
        <dbReference type="Proteomes" id="UP000663854"/>
    </source>
</evidence>
<dbReference type="InterPro" id="IPR011042">
    <property type="entry name" value="6-blade_b-propeller_TolB-like"/>
</dbReference>
<dbReference type="CDD" id="cd05819">
    <property type="entry name" value="NHL"/>
    <property type="match status" value="1"/>
</dbReference>
<dbReference type="EMBL" id="CAJNOH010000398">
    <property type="protein sequence ID" value="CAF1027756.1"/>
    <property type="molecule type" value="Genomic_DNA"/>
</dbReference>
<keyword evidence="1" id="KW-0677">Repeat</keyword>
<evidence type="ECO:0000313" key="3">
    <source>
        <dbReference type="EMBL" id="CAF1027756.1"/>
    </source>
</evidence>
<dbReference type="GO" id="GO:0000209">
    <property type="term" value="P:protein polyubiquitination"/>
    <property type="evidence" value="ECO:0007669"/>
    <property type="project" value="TreeGrafter"/>
</dbReference>
<evidence type="ECO:0000256" key="1">
    <source>
        <dbReference type="ARBA" id="ARBA00022737"/>
    </source>
</evidence>
<dbReference type="AlphaFoldDB" id="A0A814ILR7"/>
<gene>
    <name evidence="4" type="ORF">JXQ802_LOCUS31082</name>
    <name evidence="3" type="ORF">PYM288_LOCUS15967</name>
</gene>
<evidence type="ECO:0000256" key="2">
    <source>
        <dbReference type="PROSITE-ProRule" id="PRU00504"/>
    </source>
</evidence>
<feature type="repeat" description="NHL" evidence="2">
    <location>
        <begin position="458"/>
        <end position="489"/>
    </location>
</feature>
<dbReference type="GO" id="GO:0008270">
    <property type="term" value="F:zinc ion binding"/>
    <property type="evidence" value="ECO:0007669"/>
    <property type="project" value="UniProtKB-KW"/>
</dbReference>
<evidence type="ECO:0000313" key="6">
    <source>
        <dbReference type="Proteomes" id="UP000663870"/>
    </source>
</evidence>
<reference evidence="3" key="1">
    <citation type="submission" date="2021-02" db="EMBL/GenBank/DDBJ databases">
        <authorList>
            <person name="Nowell W R."/>
        </authorList>
    </citation>
    <scope>NUCLEOTIDE SEQUENCE</scope>
</reference>
<keyword evidence="6" id="KW-1185">Reference proteome</keyword>
<dbReference type="Proteomes" id="UP000663870">
    <property type="component" value="Unassembled WGS sequence"/>
</dbReference>
<dbReference type="EMBL" id="CAJNOL010001296">
    <property type="protein sequence ID" value="CAF1331348.1"/>
    <property type="molecule type" value="Genomic_DNA"/>
</dbReference>
<evidence type="ECO:0008006" key="7">
    <source>
        <dbReference type="Google" id="ProtNLM"/>
    </source>
</evidence>